<organism evidence="1 2">
    <name type="scientific">Naganishia adeliensis</name>
    <dbReference type="NCBI Taxonomy" id="92952"/>
    <lineage>
        <taxon>Eukaryota</taxon>
        <taxon>Fungi</taxon>
        <taxon>Dikarya</taxon>
        <taxon>Basidiomycota</taxon>
        <taxon>Agaricomycotina</taxon>
        <taxon>Tremellomycetes</taxon>
        <taxon>Filobasidiales</taxon>
        <taxon>Filobasidiaceae</taxon>
        <taxon>Naganishia</taxon>
    </lineage>
</organism>
<keyword evidence="2" id="KW-1185">Reference proteome</keyword>
<evidence type="ECO:0000313" key="1">
    <source>
        <dbReference type="EMBL" id="KAJ9093147.1"/>
    </source>
</evidence>
<dbReference type="Proteomes" id="UP001230649">
    <property type="component" value="Unassembled WGS sequence"/>
</dbReference>
<gene>
    <name evidence="1" type="ORF">QFC20_007195</name>
</gene>
<proteinExistence type="predicted"/>
<reference evidence="1" key="1">
    <citation type="submission" date="2023-04" db="EMBL/GenBank/DDBJ databases">
        <title>Draft Genome sequencing of Naganishia species isolated from polar environments using Oxford Nanopore Technology.</title>
        <authorList>
            <person name="Leo P."/>
            <person name="Venkateswaran K."/>
        </authorList>
    </citation>
    <scope>NUCLEOTIDE SEQUENCE</scope>
    <source>
        <strain evidence="1">MNA-CCFEE 5262</strain>
    </source>
</reference>
<name>A0ACC2V2C7_9TREE</name>
<sequence length="1614" mass="180372">MDDPLALTDIVPTSDNDERELENAREWGTAYWRHVVERRSALDVSIRRGRVRTRSVTPPARLALRPRTPPPAQHSPPPPPPEEPEYQALLAFQNARTFRPRTALQLQPYTRERLAYQAVVRRGGGRGLVRDLDVQPGEEDVEDGVYQEPTIDESIRSPSPHVEPTTQDLTTYATLHPDSTTPSPTNIHLQQLTKARLRTEEEAARTERRRKRKERDFARVLEAEMRERERVDKEARKVQRREGRGRRAAEGAANGAGKARTKTYARRGKVVDVAQLLRGLSSSGSSPSEGESPDRSKRKRIRQSPVEGNEGDVLDLGMDGPQDSPERRPTTTINISSSDSDEDSSQADEAPEPGHAIPRKNARALNRMLPAFMIKRLAQGATPRARPRHDTDQEPDEEAERPGRARVRIARGPERERGAVLAREEEGYGDDSMGIFDDLNDEGGGLSPPQMASPPFLPPPRMFSPPPSPGRFAAVPSLTTASISTLSSDSSESDDDGADSVRLLHAGAFSRLLNGERDRAPAQKKRAAPAAGGNGLLRAARSARGTVRRPKAAGKAKEGKRKRTEQARLMFPQAAAGRARETGDGKRKPRARARRVLDDHTIFEVSDGESVRTVDAVPIVQERAASSPANGGRPVQRRPRVSAHAPITPRGPRKVATARPAPPIATPHKASLWTDLQDFQVDFDVKPLPSGVSFAGDTWLGSAGLERYLESLTDSTPACAAPVVVFGISLTHDMPYAELLQLLPTVMNGVHDQILGQCNGRAPTEPDYMASFDFLDGYMVAHAEHHAMDEATRIVQDLLERLTGIRSARGPAPDDRQHLFSIDASLAIFKLLLRIYFHWPQAAASATLENSIHTAAQDVVERLLVFGFDRTMKPLKAIMAFAADQPVLTDFTAECWITVIHLLRAVDSRSVDAPNGSSFSKAMDTVVQRLYVENHAGPRASERIWYITFGLAAFHQFGADGVTLPDLQDYPQWSLVRKALSLIKFPDYTEAEEHEKRHQLKSRDKYIKIMVIRCLQLTCTWQWRCDRDSFAIATRDLGNLFKERHLRNLPNEASSDFPAFIREYDLKRSSEVDIEESTYNLYLQLVCVSASDLIAGARDMKEAEQSVKDVQKLMLAIFPFSPVVPAANGVFNGKQLGALVNRFSALVVAILFVPSLLGYLSKLAQKWADFNCGDIEVQRICLRGLMYVGVAARHHSSSVEPVVDRLADIFETVHETKRSLEAHHGDKIKEQERLLILLVSCYRQIIERHSFDRELQEQPAYPDPCLLHTCWTSRLSSTDLITDRRAGLEVIETIQAFLDRRNAALPAHIRSMRQQRHRDEESQQSEFESMGIDFTHDDIIMLGGETSEISPIKEKETALGDIIINHISPGIYQLLSNTFSGNDLLESDAVDVADTQSWISKLAKCWADCASVLVVDHHRRDWSFYLGLGAESFARLADEGARRRVGTSFLLNILQMDPPAFLDYPEEFAILSAQALVTNQVTIEHDYASTLMHTPNSRQWYLLNNYPMKDWSRESFLEDRRDMIDILSVNIASTMRSTDAKAPSKAYLYRVVNVMLGTMQLNYKTIPAQRTDLRRQYSTFCDGAIAIIKRHNATTINDTIVTKFKSFPLYTIQG</sequence>
<accession>A0ACC2V2C7</accession>
<dbReference type="EMBL" id="JASBWS010000160">
    <property type="protein sequence ID" value="KAJ9093147.1"/>
    <property type="molecule type" value="Genomic_DNA"/>
</dbReference>
<evidence type="ECO:0000313" key="2">
    <source>
        <dbReference type="Proteomes" id="UP001230649"/>
    </source>
</evidence>
<protein>
    <submittedName>
        <fullName evidence="1">Uncharacterized protein</fullName>
    </submittedName>
</protein>
<comment type="caution">
    <text evidence="1">The sequence shown here is derived from an EMBL/GenBank/DDBJ whole genome shotgun (WGS) entry which is preliminary data.</text>
</comment>